<keyword evidence="3" id="KW-1185">Reference proteome</keyword>
<dbReference type="EMBL" id="BLXT01004061">
    <property type="protein sequence ID" value="GFO09229.1"/>
    <property type="molecule type" value="Genomic_DNA"/>
</dbReference>
<evidence type="ECO:0000256" key="1">
    <source>
        <dbReference type="SAM" id="MobiDB-lite"/>
    </source>
</evidence>
<organism evidence="2 3">
    <name type="scientific">Plakobranchus ocellatus</name>
    <dbReference type="NCBI Taxonomy" id="259542"/>
    <lineage>
        <taxon>Eukaryota</taxon>
        <taxon>Metazoa</taxon>
        <taxon>Spiralia</taxon>
        <taxon>Lophotrochozoa</taxon>
        <taxon>Mollusca</taxon>
        <taxon>Gastropoda</taxon>
        <taxon>Heterobranchia</taxon>
        <taxon>Euthyneura</taxon>
        <taxon>Panpulmonata</taxon>
        <taxon>Sacoglossa</taxon>
        <taxon>Placobranchoidea</taxon>
        <taxon>Plakobranchidae</taxon>
        <taxon>Plakobranchus</taxon>
    </lineage>
</organism>
<proteinExistence type="predicted"/>
<comment type="caution">
    <text evidence="2">The sequence shown here is derived from an EMBL/GenBank/DDBJ whole genome shotgun (WGS) entry which is preliminary data.</text>
</comment>
<accession>A0AAV4AN52</accession>
<protein>
    <submittedName>
        <fullName evidence="2">Uncharacterized protein</fullName>
    </submittedName>
</protein>
<evidence type="ECO:0000313" key="2">
    <source>
        <dbReference type="EMBL" id="GFO09229.1"/>
    </source>
</evidence>
<reference evidence="2 3" key="1">
    <citation type="journal article" date="2021" name="Elife">
        <title>Chloroplast acquisition without the gene transfer in kleptoplastic sea slugs, Plakobranchus ocellatus.</title>
        <authorList>
            <person name="Maeda T."/>
            <person name="Takahashi S."/>
            <person name="Yoshida T."/>
            <person name="Shimamura S."/>
            <person name="Takaki Y."/>
            <person name="Nagai Y."/>
            <person name="Toyoda A."/>
            <person name="Suzuki Y."/>
            <person name="Arimoto A."/>
            <person name="Ishii H."/>
            <person name="Satoh N."/>
            <person name="Nishiyama T."/>
            <person name="Hasebe M."/>
            <person name="Maruyama T."/>
            <person name="Minagawa J."/>
            <person name="Obokata J."/>
            <person name="Shigenobu S."/>
        </authorList>
    </citation>
    <scope>NUCLEOTIDE SEQUENCE [LARGE SCALE GENOMIC DNA]</scope>
</reference>
<name>A0AAV4AN52_9GAST</name>
<gene>
    <name evidence="2" type="ORF">PoB_003573400</name>
</gene>
<dbReference type="Proteomes" id="UP000735302">
    <property type="component" value="Unassembled WGS sequence"/>
</dbReference>
<feature type="region of interest" description="Disordered" evidence="1">
    <location>
        <begin position="22"/>
        <end position="78"/>
    </location>
</feature>
<sequence>MWSQVLSTRRALIHVEKVMDAGIGPAPEQQKVERNTTPHRHNDTQAFSTGIQQHQHAQLPLPPQHGGPPSLETTSAFR</sequence>
<feature type="compositionally biased region" description="Basic and acidic residues" evidence="1">
    <location>
        <begin position="30"/>
        <end position="43"/>
    </location>
</feature>
<dbReference type="AlphaFoldDB" id="A0AAV4AN52"/>
<evidence type="ECO:0000313" key="3">
    <source>
        <dbReference type="Proteomes" id="UP000735302"/>
    </source>
</evidence>